<comment type="caution">
    <text evidence="3">The sequence shown here is derived from an EMBL/GenBank/DDBJ whole genome shotgun (WGS) entry which is preliminary data.</text>
</comment>
<name>A0A9J6QN81_9FIRM</name>
<proteinExistence type="predicted"/>
<dbReference type="Pfam" id="PF13539">
    <property type="entry name" value="Peptidase_M15_4"/>
    <property type="match status" value="1"/>
</dbReference>
<dbReference type="Gene3D" id="3.30.1380.10">
    <property type="match status" value="1"/>
</dbReference>
<organism evidence="3 4">
    <name type="scientific">Hominibacterium faecale</name>
    <dbReference type="NCBI Taxonomy" id="2839743"/>
    <lineage>
        <taxon>Bacteria</taxon>
        <taxon>Bacillati</taxon>
        <taxon>Bacillota</taxon>
        <taxon>Clostridia</taxon>
        <taxon>Peptostreptococcales</taxon>
        <taxon>Anaerovoracaceae</taxon>
        <taxon>Hominibacterium</taxon>
    </lineage>
</organism>
<evidence type="ECO:0000256" key="1">
    <source>
        <dbReference type="SAM" id="SignalP"/>
    </source>
</evidence>
<dbReference type="CDD" id="cd14845">
    <property type="entry name" value="L-Ala-D-Glu_peptidase_like"/>
    <property type="match status" value="1"/>
</dbReference>
<dbReference type="InterPro" id="IPR039561">
    <property type="entry name" value="Peptidase_M15C"/>
</dbReference>
<gene>
    <name evidence="3" type="ORF">OBO34_03115</name>
</gene>
<dbReference type="InterPro" id="IPR009045">
    <property type="entry name" value="Zn_M74/Hedgehog-like"/>
</dbReference>
<dbReference type="SUPFAM" id="SSF55166">
    <property type="entry name" value="Hedgehog/DD-peptidase"/>
    <property type="match status" value="1"/>
</dbReference>
<keyword evidence="1" id="KW-0732">Signal</keyword>
<dbReference type="Proteomes" id="UP001065549">
    <property type="component" value="Unassembled WGS sequence"/>
</dbReference>
<dbReference type="EMBL" id="JAOSHN010000001">
    <property type="protein sequence ID" value="MCU7377341.1"/>
    <property type="molecule type" value="Genomic_DNA"/>
</dbReference>
<keyword evidence="4" id="KW-1185">Reference proteome</keyword>
<accession>A0A9J6QN81</accession>
<evidence type="ECO:0000313" key="4">
    <source>
        <dbReference type="Proteomes" id="UP001065549"/>
    </source>
</evidence>
<dbReference type="RefSeq" id="WP_253021316.1">
    <property type="nucleotide sequence ID" value="NZ_JAOSHN010000001.1"/>
</dbReference>
<evidence type="ECO:0000313" key="3">
    <source>
        <dbReference type="EMBL" id="MCU7377341.1"/>
    </source>
</evidence>
<dbReference type="GO" id="GO:0008233">
    <property type="term" value="F:peptidase activity"/>
    <property type="evidence" value="ECO:0007669"/>
    <property type="project" value="InterPro"/>
</dbReference>
<feature type="signal peptide" evidence="1">
    <location>
        <begin position="1"/>
        <end position="18"/>
    </location>
</feature>
<sequence>MTICLVSCLLLTSTSVFPQITPSSGAVYQEGFSYCEITPFIASRIEGKSYRENPDISLADLRYVRIKYIDFEGNEKDGELIVNRRIARDTVEIFYQLYRHKYPLQEVSLIDDYGASDDRSMEANNTAAFNYRKITGSTSLSRHAYGMAIDINPLINPYVKGKAVLPAGGNVYAQRSAEKCTGKYASFMIQRGDFIYKLFMEHGFTWGGDWRSVKDYQHFEKE</sequence>
<dbReference type="AlphaFoldDB" id="A0A9J6QN81"/>
<protein>
    <submittedName>
        <fullName evidence="3">M15 family metallopeptidase</fullName>
    </submittedName>
</protein>
<evidence type="ECO:0000259" key="2">
    <source>
        <dbReference type="Pfam" id="PF13539"/>
    </source>
</evidence>
<reference evidence="3" key="1">
    <citation type="submission" date="2022-09" db="EMBL/GenBank/DDBJ databases">
        <title>Culturomic study of gut microbiota in children with autism spectrum disorder.</title>
        <authorList>
            <person name="Efimov B.A."/>
            <person name="Chaplin A.V."/>
            <person name="Sokolova S.R."/>
            <person name="Pikina A.P."/>
            <person name="Korzhanova M."/>
            <person name="Belova V."/>
            <person name="Korostin D."/>
        </authorList>
    </citation>
    <scope>NUCLEOTIDE SEQUENCE</scope>
    <source>
        <strain evidence="3">ASD5510</strain>
    </source>
</reference>
<feature type="chain" id="PRO_5039890666" evidence="1">
    <location>
        <begin position="19"/>
        <end position="222"/>
    </location>
</feature>
<feature type="domain" description="Peptidase M15C" evidence="2">
    <location>
        <begin position="135"/>
        <end position="221"/>
    </location>
</feature>